<dbReference type="EMBL" id="UINC01191745">
    <property type="protein sequence ID" value="SVE06533.1"/>
    <property type="molecule type" value="Genomic_DNA"/>
</dbReference>
<dbReference type="Pfam" id="PF01765">
    <property type="entry name" value="RRF"/>
    <property type="match status" value="1"/>
</dbReference>
<accession>A0A383AG15</accession>
<dbReference type="HAMAP" id="MF_00040">
    <property type="entry name" value="RRF"/>
    <property type="match status" value="1"/>
</dbReference>
<feature type="domain" description="Ribosome recycling factor" evidence="5">
    <location>
        <begin position="36"/>
        <end position="195"/>
    </location>
</feature>
<evidence type="ECO:0000256" key="4">
    <source>
        <dbReference type="ARBA" id="ARBA00022917"/>
    </source>
</evidence>
<dbReference type="FunFam" id="1.10.132.20:FF:000001">
    <property type="entry name" value="Ribosome-recycling factor"/>
    <property type="match status" value="1"/>
</dbReference>
<dbReference type="Gene3D" id="1.10.132.20">
    <property type="entry name" value="Ribosome-recycling factor"/>
    <property type="match status" value="1"/>
</dbReference>
<reference evidence="6" key="1">
    <citation type="submission" date="2018-05" db="EMBL/GenBank/DDBJ databases">
        <authorList>
            <person name="Lanie J.A."/>
            <person name="Ng W.-L."/>
            <person name="Kazmierczak K.M."/>
            <person name="Andrzejewski T.M."/>
            <person name="Davidsen T.M."/>
            <person name="Wayne K.J."/>
            <person name="Tettelin H."/>
            <person name="Glass J.I."/>
            <person name="Rusch D."/>
            <person name="Podicherti R."/>
            <person name="Tsui H.-C.T."/>
            <person name="Winkler M.E."/>
        </authorList>
    </citation>
    <scope>NUCLEOTIDE SEQUENCE</scope>
</reference>
<evidence type="ECO:0000256" key="1">
    <source>
        <dbReference type="ARBA" id="ARBA00004496"/>
    </source>
</evidence>
<keyword evidence="3" id="KW-0963">Cytoplasm</keyword>
<dbReference type="FunFam" id="3.30.1360.40:FF:000001">
    <property type="entry name" value="Ribosome-recycling factor"/>
    <property type="match status" value="1"/>
</dbReference>
<dbReference type="PANTHER" id="PTHR20982">
    <property type="entry name" value="RIBOSOME RECYCLING FACTOR"/>
    <property type="match status" value="1"/>
</dbReference>
<dbReference type="GO" id="GO:0043023">
    <property type="term" value="F:ribosomal large subunit binding"/>
    <property type="evidence" value="ECO:0007669"/>
    <property type="project" value="TreeGrafter"/>
</dbReference>
<dbReference type="GO" id="GO:0005829">
    <property type="term" value="C:cytosol"/>
    <property type="evidence" value="ECO:0007669"/>
    <property type="project" value="GOC"/>
</dbReference>
<dbReference type="Gene3D" id="3.30.1360.40">
    <property type="match status" value="1"/>
</dbReference>
<gene>
    <name evidence="6" type="ORF">METZ01_LOCUS459387</name>
</gene>
<evidence type="ECO:0000256" key="3">
    <source>
        <dbReference type="ARBA" id="ARBA00022490"/>
    </source>
</evidence>
<evidence type="ECO:0000313" key="6">
    <source>
        <dbReference type="EMBL" id="SVE06533.1"/>
    </source>
</evidence>
<dbReference type="PANTHER" id="PTHR20982:SF3">
    <property type="entry name" value="MITOCHONDRIAL RIBOSOME RECYCLING FACTOR PSEUDO 1"/>
    <property type="match status" value="1"/>
</dbReference>
<dbReference type="InterPro" id="IPR023584">
    <property type="entry name" value="Ribosome_recyc_fac_dom"/>
</dbReference>
<evidence type="ECO:0000259" key="5">
    <source>
        <dbReference type="Pfam" id="PF01765"/>
    </source>
</evidence>
<name>A0A383AG15_9ZZZZ</name>
<dbReference type="NCBIfam" id="TIGR00496">
    <property type="entry name" value="frr"/>
    <property type="match status" value="1"/>
</dbReference>
<dbReference type="SUPFAM" id="SSF55194">
    <property type="entry name" value="Ribosome recycling factor, RRF"/>
    <property type="match status" value="1"/>
</dbReference>
<keyword evidence="4" id="KW-0648">Protein biosynthesis</keyword>
<organism evidence="6">
    <name type="scientific">marine metagenome</name>
    <dbReference type="NCBI Taxonomy" id="408172"/>
    <lineage>
        <taxon>unclassified sequences</taxon>
        <taxon>metagenomes</taxon>
        <taxon>ecological metagenomes</taxon>
    </lineage>
</organism>
<dbReference type="AlphaFoldDB" id="A0A383AG15"/>
<sequence>CSFLETQPTEKRAMEIDAIFAKMREDMNKSVEHVLHEFSTLQTGKANPAMVENMTVEAYGSSMKLRDVAAITTPDARTIQVQPWDKSIVVEVEKALIAAKLGIMPVVTGELIRLPIPELSGERREELCKMAQGLAEQGRIGVRAARKEALDGLKKLQKDGLSEDDFKRGEKDVQKETDASVARINKGLSGKEAELRQI</sequence>
<dbReference type="InterPro" id="IPR002661">
    <property type="entry name" value="Ribosome_recyc_fac"/>
</dbReference>
<comment type="similarity">
    <text evidence="2">Belongs to the RRF family.</text>
</comment>
<dbReference type="InterPro" id="IPR036191">
    <property type="entry name" value="RRF_sf"/>
</dbReference>
<feature type="non-terminal residue" evidence="6">
    <location>
        <position position="1"/>
    </location>
</feature>
<evidence type="ECO:0000256" key="2">
    <source>
        <dbReference type="ARBA" id="ARBA00005912"/>
    </source>
</evidence>
<proteinExistence type="inferred from homology"/>
<protein>
    <recommendedName>
        <fullName evidence="5">Ribosome recycling factor domain-containing protein</fullName>
    </recommendedName>
</protein>
<comment type="subcellular location">
    <subcellularLocation>
        <location evidence="1">Cytoplasm</location>
    </subcellularLocation>
</comment>
<dbReference type="GO" id="GO:0002184">
    <property type="term" value="P:cytoplasmic translational termination"/>
    <property type="evidence" value="ECO:0007669"/>
    <property type="project" value="TreeGrafter"/>
</dbReference>